<sequence length="78" mass="8549">MNLLNTVALQQPYGSTFWQGNLHIDTWNATDPSPASSRRKILFAGPSTPTSQKSRSPPSMMSSPEKKRITPSVLPNGH</sequence>
<reference evidence="2 3" key="1">
    <citation type="journal article" date="2019" name="Sci. Rep.">
        <title>Orb-weaving spider Araneus ventricosus genome elucidates the spidroin gene catalogue.</title>
        <authorList>
            <person name="Kono N."/>
            <person name="Nakamura H."/>
            <person name="Ohtoshi R."/>
            <person name="Moran D.A.P."/>
            <person name="Shinohara A."/>
            <person name="Yoshida Y."/>
            <person name="Fujiwara M."/>
            <person name="Mori M."/>
            <person name="Tomita M."/>
            <person name="Arakawa K."/>
        </authorList>
    </citation>
    <scope>NUCLEOTIDE SEQUENCE [LARGE SCALE GENOMIC DNA]</scope>
</reference>
<evidence type="ECO:0000313" key="2">
    <source>
        <dbReference type="EMBL" id="GBO41125.1"/>
    </source>
</evidence>
<organism evidence="2 3">
    <name type="scientific">Araneus ventricosus</name>
    <name type="common">Orbweaver spider</name>
    <name type="synonym">Epeira ventricosa</name>
    <dbReference type="NCBI Taxonomy" id="182803"/>
    <lineage>
        <taxon>Eukaryota</taxon>
        <taxon>Metazoa</taxon>
        <taxon>Ecdysozoa</taxon>
        <taxon>Arthropoda</taxon>
        <taxon>Chelicerata</taxon>
        <taxon>Arachnida</taxon>
        <taxon>Araneae</taxon>
        <taxon>Araneomorphae</taxon>
        <taxon>Entelegynae</taxon>
        <taxon>Araneoidea</taxon>
        <taxon>Araneidae</taxon>
        <taxon>Araneus</taxon>
    </lineage>
</organism>
<protein>
    <submittedName>
        <fullName evidence="2">Uncharacterized protein</fullName>
    </submittedName>
</protein>
<evidence type="ECO:0000256" key="1">
    <source>
        <dbReference type="SAM" id="MobiDB-lite"/>
    </source>
</evidence>
<comment type="caution">
    <text evidence="2">The sequence shown here is derived from an EMBL/GenBank/DDBJ whole genome shotgun (WGS) entry which is preliminary data.</text>
</comment>
<accession>A0A4Y2WUH0</accession>
<name>A0A4Y2WUH0_ARAVE</name>
<feature type="compositionally biased region" description="Low complexity" evidence="1">
    <location>
        <begin position="51"/>
        <end position="63"/>
    </location>
</feature>
<feature type="region of interest" description="Disordered" evidence="1">
    <location>
        <begin position="29"/>
        <end position="78"/>
    </location>
</feature>
<dbReference type="AlphaFoldDB" id="A0A4Y2WUH0"/>
<proteinExistence type="predicted"/>
<keyword evidence="3" id="KW-1185">Reference proteome</keyword>
<gene>
    <name evidence="2" type="ORF">AVEN_85695_1</name>
</gene>
<dbReference type="Proteomes" id="UP000499080">
    <property type="component" value="Unassembled WGS sequence"/>
</dbReference>
<dbReference type="EMBL" id="BGPR01066609">
    <property type="protein sequence ID" value="GBO41125.1"/>
    <property type="molecule type" value="Genomic_DNA"/>
</dbReference>
<evidence type="ECO:0000313" key="3">
    <source>
        <dbReference type="Proteomes" id="UP000499080"/>
    </source>
</evidence>